<evidence type="ECO:0000313" key="3">
    <source>
        <dbReference type="Proteomes" id="UP000267368"/>
    </source>
</evidence>
<accession>A0A3N0AGL1</accession>
<keyword evidence="1" id="KW-1133">Transmembrane helix</keyword>
<keyword evidence="1" id="KW-0812">Transmembrane</keyword>
<protein>
    <submittedName>
        <fullName evidence="2">Uncharacterized protein</fullName>
    </submittedName>
</protein>
<dbReference type="EMBL" id="QICB01000002">
    <property type="protein sequence ID" value="RNL20590.1"/>
    <property type="molecule type" value="Genomic_DNA"/>
</dbReference>
<feature type="transmembrane region" description="Helical" evidence="1">
    <location>
        <begin position="78"/>
        <end position="101"/>
    </location>
</feature>
<keyword evidence="3" id="KW-1185">Reference proteome</keyword>
<feature type="transmembrane region" description="Helical" evidence="1">
    <location>
        <begin position="107"/>
        <end position="128"/>
    </location>
</feature>
<keyword evidence="1" id="KW-0472">Membrane</keyword>
<dbReference type="RefSeq" id="WP_123197691.1">
    <property type="nucleotide sequence ID" value="NZ_QICB01000002.1"/>
</dbReference>
<gene>
    <name evidence="2" type="ORF">DMP07_03095</name>
</gene>
<feature type="transmembrane region" description="Helical" evidence="1">
    <location>
        <begin position="45"/>
        <end position="66"/>
    </location>
</feature>
<proteinExistence type="predicted"/>
<dbReference type="AlphaFoldDB" id="A0A3N0AGL1"/>
<evidence type="ECO:0000313" key="2">
    <source>
        <dbReference type="EMBL" id="RNL20590.1"/>
    </source>
</evidence>
<dbReference type="Proteomes" id="UP000267368">
    <property type="component" value="Unassembled WGS sequence"/>
</dbReference>
<sequence>MKNVKNLAMIALKSLVPILFIILMIEPLVPSIWDGLIAEGAPSTGIILFSIAMALDAAGLISAIATQAAKLGDKMHSLLMNLSIGAPILAKLPLFLAVFMPVEMNEANMPIVAVYAIAFIAFIVAGIVKTLKTTDDSKPFKRCAGLAFAIYVGGWTLTIPLLRFIPHLIAGMFILARYAVK</sequence>
<feature type="transmembrane region" description="Helical" evidence="1">
    <location>
        <begin position="140"/>
        <end position="158"/>
    </location>
</feature>
<comment type="caution">
    <text evidence="2">The sequence shown here is derived from an EMBL/GenBank/DDBJ whole genome shotgun (WGS) entry which is preliminary data.</text>
</comment>
<reference evidence="3" key="1">
    <citation type="submission" date="2018-05" db="EMBL/GenBank/DDBJ databases">
        <title>Genome Sequencing of selected type strains of the family Eggerthellaceae.</title>
        <authorList>
            <person name="Danylec N."/>
            <person name="Stoll D.A."/>
            <person name="Doetsch A."/>
            <person name="Huch M."/>
        </authorList>
    </citation>
    <scope>NUCLEOTIDE SEQUENCE [LARGE SCALE GENOMIC DNA]</scope>
    <source>
        <strain evidence="3">DSM 17537</strain>
    </source>
</reference>
<feature type="transmembrane region" description="Helical" evidence="1">
    <location>
        <begin position="7"/>
        <end position="25"/>
    </location>
</feature>
<evidence type="ECO:0000256" key="1">
    <source>
        <dbReference type="SAM" id="Phobius"/>
    </source>
</evidence>
<organism evidence="2 3">
    <name type="scientific">Slackia faecicanis</name>
    <dbReference type="NCBI Taxonomy" id="255723"/>
    <lineage>
        <taxon>Bacteria</taxon>
        <taxon>Bacillati</taxon>
        <taxon>Actinomycetota</taxon>
        <taxon>Coriobacteriia</taxon>
        <taxon>Eggerthellales</taxon>
        <taxon>Eggerthellaceae</taxon>
        <taxon>Slackia</taxon>
    </lineage>
</organism>
<name>A0A3N0AGL1_9ACTN</name>